<dbReference type="GO" id="GO:0016020">
    <property type="term" value="C:membrane"/>
    <property type="evidence" value="ECO:0007669"/>
    <property type="project" value="UniProtKB-SubCell"/>
</dbReference>
<dbReference type="InterPro" id="IPR017452">
    <property type="entry name" value="GPCR_Rhodpsn_7TM"/>
</dbReference>
<evidence type="ECO:0000313" key="8">
    <source>
        <dbReference type="Proteomes" id="UP001432322"/>
    </source>
</evidence>
<dbReference type="PANTHER" id="PTHR23360:SF5">
    <property type="entry name" value="G-PROTEIN COUPLED RECEPTORS FAMILY 1 PROFILE DOMAIN-CONTAINING PROTEIN"/>
    <property type="match status" value="1"/>
</dbReference>
<gene>
    <name evidence="7" type="ORF">PFISCL1PPCAC_3517</name>
</gene>
<evidence type="ECO:0000256" key="3">
    <source>
        <dbReference type="ARBA" id="ARBA00022989"/>
    </source>
</evidence>
<evidence type="ECO:0000256" key="5">
    <source>
        <dbReference type="SAM" id="Phobius"/>
    </source>
</evidence>
<organism evidence="7 8">
    <name type="scientific">Pristionchus fissidentatus</name>
    <dbReference type="NCBI Taxonomy" id="1538716"/>
    <lineage>
        <taxon>Eukaryota</taxon>
        <taxon>Metazoa</taxon>
        <taxon>Ecdysozoa</taxon>
        <taxon>Nematoda</taxon>
        <taxon>Chromadorea</taxon>
        <taxon>Rhabditida</taxon>
        <taxon>Rhabditina</taxon>
        <taxon>Diplogasteromorpha</taxon>
        <taxon>Diplogasteroidea</taxon>
        <taxon>Neodiplogasteridae</taxon>
        <taxon>Pristionchus</taxon>
    </lineage>
</organism>
<keyword evidence="2 5" id="KW-0812">Transmembrane</keyword>
<dbReference type="Gene3D" id="1.20.1070.10">
    <property type="entry name" value="Rhodopsin 7-helix transmembrane proteins"/>
    <property type="match status" value="1"/>
</dbReference>
<dbReference type="AlphaFoldDB" id="A0AAV5V158"/>
<dbReference type="SUPFAM" id="SSF81321">
    <property type="entry name" value="Family A G protein-coupled receptor-like"/>
    <property type="match status" value="1"/>
</dbReference>
<feature type="transmembrane region" description="Helical" evidence="5">
    <location>
        <begin position="95"/>
        <end position="118"/>
    </location>
</feature>
<evidence type="ECO:0000256" key="2">
    <source>
        <dbReference type="ARBA" id="ARBA00022692"/>
    </source>
</evidence>
<evidence type="ECO:0000259" key="6">
    <source>
        <dbReference type="PROSITE" id="PS50262"/>
    </source>
</evidence>
<keyword evidence="4 5" id="KW-0472">Membrane</keyword>
<comment type="subcellular location">
    <subcellularLocation>
        <location evidence="1">Membrane</location>
    </subcellularLocation>
</comment>
<dbReference type="PANTHER" id="PTHR23360">
    <property type="entry name" value="G-PROTEIN COUPLED RECEPTORS FAMILY 1 PROFILE DOMAIN-CONTAINING PROTEIN-RELATED"/>
    <property type="match status" value="1"/>
</dbReference>
<protein>
    <recommendedName>
        <fullName evidence="6">G-protein coupled receptors family 1 profile domain-containing protein</fullName>
    </recommendedName>
</protein>
<evidence type="ECO:0000256" key="4">
    <source>
        <dbReference type="ARBA" id="ARBA00023136"/>
    </source>
</evidence>
<evidence type="ECO:0000256" key="1">
    <source>
        <dbReference type="ARBA" id="ARBA00004370"/>
    </source>
</evidence>
<feature type="transmembrane region" description="Helical" evidence="5">
    <location>
        <begin position="16"/>
        <end position="35"/>
    </location>
</feature>
<reference evidence="7" key="1">
    <citation type="submission" date="2023-10" db="EMBL/GenBank/DDBJ databases">
        <title>Genome assembly of Pristionchus species.</title>
        <authorList>
            <person name="Yoshida K."/>
            <person name="Sommer R.J."/>
        </authorList>
    </citation>
    <scope>NUCLEOTIDE SEQUENCE</scope>
    <source>
        <strain evidence="7">RS5133</strain>
    </source>
</reference>
<comment type="caution">
    <text evidence="7">The sequence shown here is derived from an EMBL/GenBank/DDBJ whole genome shotgun (WGS) entry which is preliminary data.</text>
</comment>
<feature type="transmembrane region" description="Helical" evidence="5">
    <location>
        <begin position="55"/>
        <end position="74"/>
    </location>
</feature>
<name>A0AAV5V158_9BILA</name>
<feature type="non-terminal residue" evidence="7">
    <location>
        <position position="1"/>
    </location>
</feature>
<dbReference type="EMBL" id="BTSY01000001">
    <property type="protein sequence ID" value="GMT12220.1"/>
    <property type="molecule type" value="Genomic_DNA"/>
</dbReference>
<accession>A0AAV5V158</accession>
<proteinExistence type="predicted"/>
<feature type="non-terminal residue" evidence="7">
    <location>
        <position position="122"/>
    </location>
</feature>
<dbReference type="InterPro" id="IPR047130">
    <property type="entry name" value="7TM_GPCR_Srsx_nematod"/>
</dbReference>
<dbReference type="InterPro" id="IPR019424">
    <property type="entry name" value="7TM_GPCR_Srsx"/>
</dbReference>
<feature type="domain" description="G-protein coupled receptors family 1 profile" evidence="6">
    <location>
        <begin position="1"/>
        <end position="122"/>
    </location>
</feature>
<dbReference type="Proteomes" id="UP001432322">
    <property type="component" value="Unassembled WGS sequence"/>
</dbReference>
<keyword evidence="8" id="KW-1185">Reference proteome</keyword>
<evidence type="ECO:0000313" key="7">
    <source>
        <dbReference type="EMBL" id="GMT12220.1"/>
    </source>
</evidence>
<dbReference type="Pfam" id="PF10320">
    <property type="entry name" value="7TM_GPCR_Srsx"/>
    <property type="match status" value="1"/>
</dbReference>
<dbReference type="PROSITE" id="PS50262">
    <property type="entry name" value="G_PROTEIN_RECEP_F1_2"/>
    <property type="match status" value="1"/>
</dbReference>
<keyword evidence="3 5" id="KW-1133">Transmembrane helix</keyword>
<sequence>VVGFTNSYHRSLRSTCNLLIGLCAVADIFHLFGSLVQLPMVFNFDARMSSDTCRAMMFLPEIGVATGCGCILCVGIDRLFSIHASIRYRSIDRSIYHSVLILLIVAYCLYVTSLMIFFHRPQ</sequence>